<dbReference type="Gramene" id="TVU26079">
    <property type="protein sequence ID" value="TVU26079"/>
    <property type="gene ID" value="EJB05_28608"/>
</dbReference>
<dbReference type="AlphaFoldDB" id="A0A5J9UQD8"/>
<evidence type="ECO:0000256" key="1">
    <source>
        <dbReference type="SAM" id="Coils"/>
    </source>
</evidence>
<feature type="coiled-coil region" evidence="1">
    <location>
        <begin position="115"/>
        <end position="142"/>
    </location>
</feature>
<evidence type="ECO:0000313" key="2">
    <source>
        <dbReference type="EMBL" id="TVU26079.1"/>
    </source>
</evidence>
<feature type="non-terminal residue" evidence="2">
    <location>
        <position position="1"/>
    </location>
</feature>
<protein>
    <submittedName>
        <fullName evidence="2">Uncharacterized protein</fullName>
    </submittedName>
</protein>
<dbReference type="EMBL" id="RWGY01000013">
    <property type="protein sequence ID" value="TVU26079.1"/>
    <property type="molecule type" value="Genomic_DNA"/>
</dbReference>
<keyword evidence="1" id="KW-0175">Coiled coil</keyword>
<gene>
    <name evidence="2" type="ORF">EJB05_28608</name>
</gene>
<keyword evidence="3" id="KW-1185">Reference proteome</keyword>
<comment type="caution">
    <text evidence="2">The sequence shown here is derived from an EMBL/GenBank/DDBJ whole genome shotgun (WGS) entry which is preliminary data.</text>
</comment>
<dbReference type="Proteomes" id="UP000324897">
    <property type="component" value="Chromosome 2"/>
</dbReference>
<organism evidence="2 3">
    <name type="scientific">Eragrostis curvula</name>
    <name type="common">weeping love grass</name>
    <dbReference type="NCBI Taxonomy" id="38414"/>
    <lineage>
        <taxon>Eukaryota</taxon>
        <taxon>Viridiplantae</taxon>
        <taxon>Streptophyta</taxon>
        <taxon>Embryophyta</taxon>
        <taxon>Tracheophyta</taxon>
        <taxon>Spermatophyta</taxon>
        <taxon>Magnoliopsida</taxon>
        <taxon>Liliopsida</taxon>
        <taxon>Poales</taxon>
        <taxon>Poaceae</taxon>
        <taxon>PACMAD clade</taxon>
        <taxon>Chloridoideae</taxon>
        <taxon>Eragrostideae</taxon>
        <taxon>Eragrostidinae</taxon>
        <taxon>Eragrostis</taxon>
    </lineage>
</organism>
<sequence length="144" mass="16385">MELRDDMESQCEEVASQRTVEAQNADIERLMDQKLEERMNASAQIAACIVSSPNFTFGNMPCKLATQRAPKLQRIATKEQNNKGPTKAVEDPTLAATARYLLSLDNLYEEHTTEWTRAHRRAVKAEEKARDLERQLDEAHNQAI</sequence>
<accession>A0A5J9UQD8</accession>
<name>A0A5J9UQD8_9POAL</name>
<proteinExistence type="predicted"/>
<reference evidence="2 3" key="1">
    <citation type="journal article" date="2019" name="Sci. Rep.">
        <title>A high-quality genome of Eragrostis curvula grass provides insights into Poaceae evolution and supports new strategies to enhance forage quality.</title>
        <authorList>
            <person name="Carballo J."/>
            <person name="Santos B.A.C.M."/>
            <person name="Zappacosta D."/>
            <person name="Garbus I."/>
            <person name="Selva J.P."/>
            <person name="Gallo C.A."/>
            <person name="Diaz A."/>
            <person name="Albertini E."/>
            <person name="Caccamo M."/>
            <person name="Echenique V."/>
        </authorList>
    </citation>
    <scope>NUCLEOTIDE SEQUENCE [LARGE SCALE GENOMIC DNA]</scope>
    <source>
        <strain evidence="3">cv. Victoria</strain>
        <tissue evidence="2">Leaf</tissue>
    </source>
</reference>
<evidence type="ECO:0000313" key="3">
    <source>
        <dbReference type="Proteomes" id="UP000324897"/>
    </source>
</evidence>